<keyword evidence="2" id="KW-1185">Reference proteome</keyword>
<sequence length="34" mass="4125">MKFFNKNKYIICRLILAGTLIVKLLSSNTDWWYM</sequence>
<organism evidence="1 2">
    <name type="scientific">Streptococcus loxodontisalivarius</name>
    <dbReference type="NCBI Taxonomy" id="1349415"/>
    <lineage>
        <taxon>Bacteria</taxon>
        <taxon>Bacillati</taxon>
        <taxon>Bacillota</taxon>
        <taxon>Bacilli</taxon>
        <taxon>Lactobacillales</taxon>
        <taxon>Streptococcaceae</taxon>
        <taxon>Streptococcus</taxon>
    </lineage>
</organism>
<evidence type="ECO:0000313" key="1">
    <source>
        <dbReference type="EMBL" id="MBM7643188.1"/>
    </source>
</evidence>
<protein>
    <submittedName>
        <fullName evidence="1">Uncharacterized protein</fullName>
    </submittedName>
</protein>
<name>A0ABS2PT29_9STRE</name>
<reference evidence="1 2" key="1">
    <citation type="submission" date="2021-01" db="EMBL/GenBank/DDBJ databases">
        <title>Genomic Encyclopedia of Type Strains, Phase IV (KMG-IV): sequencing the most valuable type-strain genomes for metagenomic binning, comparative biology and taxonomic classification.</title>
        <authorList>
            <person name="Goeker M."/>
        </authorList>
    </citation>
    <scope>NUCLEOTIDE SEQUENCE [LARGE SCALE GENOMIC DNA]</scope>
    <source>
        <strain evidence="1 2">DSM 27382</strain>
    </source>
</reference>
<dbReference type="Proteomes" id="UP000697472">
    <property type="component" value="Unassembled WGS sequence"/>
</dbReference>
<comment type="caution">
    <text evidence="1">The sequence shown here is derived from an EMBL/GenBank/DDBJ whole genome shotgun (WGS) entry which is preliminary data.</text>
</comment>
<evidence type="ECO:0000313" key="2">
    <source>
        <dbReference type="Proteomes" id="UP000697472"/>
    </source>
</evidence>
<proteinExistence type="predicted"/>
<gene>
    <name evidence="1" type="ORF">JOC28_001489</name>
</gene>
<accession>A0ABS2PT29</accession>
<dbReference type="EMBL" id="JAFBEH010000032">
    <property type="protein sequence ID" value="MBM7643188.1"/>
    <property type="molecule type" value="Genomic_DNA"/>
</dbReference>